<evidence type="ECO:0000256" key="8">
    <source>
        <dbReference type="ARBA" id="ARBA00022837"/>
    </source>
</evidence>
<evidence type="ECO:0000256" key="2">
    <source>
        <dbReference type="ARBA" id="ARBA00004613"/>
    </source>
</evidence>
<evidence type="ECO:0000259" key="13">
    <source>
        <dbReference type="Pfam" id="PF00082"/>
    </source>
</evidence>
<evidence type="ECO:0000256" key="11">
    <source>
        <dbReference type="SAM" id="MobiDB-lite"/>
    </source>
</evidence>
<dbReference type="PANTHER" id="PTHR43806:SF11">
    <property type="entry name" value="CEREVISIN-RELATED"/>
    <property type="match status" value="1"/>
</dbReference>
<dbReference type="GO" id="GO:0006508">
    <property type="term" value="P:proteolysis"/>
    <property type="evidence" value="ECO:0007669"/>
    <property type="project" value="UniProtKB-KW"/>
</dbReference>
<dbReference type="RefSeq" id="WP_097157871.1">
    <property type="nucleotide sequence ID" value="NZ_JBEPMQ010000001.1"/>
</dbReference>
<evidence type="ECO:0000256" key="9">
    <source>
        <dbReference type="PROSITE-ProRule" id="PRU01240"/>
    </source>
</evidence>
<evidence type="ECO:0000256" key="3">
    <source>
        <dbReference type="ARBA" id="ARBA00011073"/>
    </source>
</evidence>
<gene>
    <name evidence="14" type="ORF">SAMN05877753_102719</name>
</gene>
<comment type="subcellular location">
    <subcellularLocation>
        <location evidence="2">Secreted</location>
    </subcellularLocation>
</comment>
<evidence type="ECO:0000256" key="4">
    <source>
        <dbReference type="ARBA" id="ARBA00022525"/>
    </source>
</evidence>
<dbReference type="PRINTS" id="PR00723">
    <property type="entry name" value="SUBTILISIN"/>
</dbReference>
<feature type="chain" id="PRO_5038639874" evidence="12">
    <location>
        <begin position="22"/>
        <end position="495"/>
    </location>
</feature>
<dbReference type="InterPro" id="IPR023828">
    <property type="entry name" value="Peptidase_S8_Ser-AS"/>
</dbReference>
<evidence type="ECO:0000256" key="5">
    <source>
        <dbReference type="ARBA" id="ARBA00022670"/>
    </source>
</evidence>
<name>A0A285CMK4_9BACI</name>
<dbReference type="InterPro" id="IPR022398">
    <property type="entry name" value="Peptidase_S8_His-AS"/>
</dbReference>
<dbReference type="PROSITE" id="PS00137">
    <property type="entry name" value="SUBTILASE_HIS"/>
    <property type="match status" value="1"/>
</dbReference>
<dbReference type="AlphaFoldDB" id="A0A285CMK4"/>
<evidence type="ECO:0000256" key="7">
    <source>
        <dbReference type="ARBA" id="ARBA00022825"/>
    </source>
</evidence>
<sequence>MKKLFAIVLSFALLFSFLPGAATVGASTKMGYFSVLFNTNSIPANFEKQVKDLGGEVVYAVPEIGFVQVKASASSFSSLKGLPGVSMANPSISWTLPEDQRIDETSYSIDQSPGQKKQNGKKVTSSSVNPANAALWNLQWDIQRITNNGASYELGTGSHDVVVGIIDTGIDRDHPDLVKNLMPGSENFVPAGGFRGTEPYETGNPNAFDDIHGHGSHVAGSIAGNGAMLGVAPDTGIRSYRVFGLSSAESAWIYDAMIEAANDGVDVISMSLGGFDIIGQAFYVDPETGEKINLGNDVADFKAYKRVVNYVTAKGSLVVVAAGNDGINATNKKEVTDFLNAEYGGDGLYFEGAGFEVPGTVPGVVTVSATGPNDVLALYSNYGPDFIDIAAVGGDYRLYMQYLNEGRFDEYLANRLFEGEFNLSASEAGGYYWSVGTSMATPKVSAVAALLVDKYGKMSPSQLQDLLYKTAVDPVSGDAKWYFGHGHVNAYNALN</sequence>
<dbReference type="GO" id="GO:0005576">
    <property type="term" value="C:extracellular region"/>
    <property type="evidence" value="ECO:0007669"/>
    <property type="project" value="UniProtKB-SubCell"/>
</dbReference>
<dbReference type="InterPro" id="IPR000209">
    <property type="entry name" value="Peptidase_S8/S53_dom"/>
</dbReference>
<evidence type="ECO:0000313" key="14">
    <source>
        <dbReference type="EMBL" id="SNX68772.1"/>
    </source>
</evidence>
<dbReference type="Pfam" id="PF00082">
    <property type="entry name" value="Peptidase_S8"/>
    <property type="match status" value="1"/>
</dbReference>
<comment type="cofactor">
    <cofactor evidence="1">
        <name>Ca(2+)</name>
        <dbReference type="ChEBI" id="CHEBI:29108"/>
    </cofactor>
</comment>
<protein>
    <submittedName>
        <fullName evidence="14">Subtilase family protein</fullName>
    </submittedName>
</protein>
<dbReference type="InterPro" id="IPR023827">
    <property type="entry name" value="Peptidase_S8_Asp-AS"/>
</dbReference>
<feature type="signal peptide" evidence="12">
    <location>
        <begin position="1"/>
        <end position="21"/>
    </location>
</feature>
<feature type="active site" description="Charge relay system" evidence="9">
    <location>
        <position position="214"/>
    </location>
</feature>
<dbReference type="InterPro" id="IPR050131">
    <property type="entry name" value="Peptidase_S8_subtilisin-like"/>
</dbReference>
<dbReference type="PROSITE" id="PS00136">
    <property type="entry name" value="SUBTILASE_ASP"/>
    <property type="match status" value="1"/>
</dbReference>
<feature type="region of interest" description="Disordered" evidence="11">
    <location>
        <begin position="106"/>
        <end position="126"/>
    </location>
</feature>
<keyword evidence="4" id="KW-0964">Secreted</keyword>
<keyword evidence="8" id="KW-0106">Calcium</keyword>
<evidence type="ECO:0000256" key="10">
    <source>
        <dbReference type="RuleBase" id="RU003355"/>
    </source>
</evidence>
<evidence type="ECO:0000313" key="15">
    <source>
        <dbReference type="Proteomes" id="UP000219546"/>
    </source>
</evidence>
<dbReference type="OrthoDB" id="9798386at2"/>
<evidence type="ECO:0000256" key="12">
    <source>
        <dbReference type="SAM" id="SignalP"/>
    </source>
</evidence>
<dbReference type="PANTHER" id="PTHR43806">
    <property type="entry name" value="PEPTIDASE S8"/>
    <property type="match status" value="1"/>
</dbReference>
<dbReference type="InterPro" id="IPR008357">
    <property type="entry name" value="Lanit_process"/>
</dbReference>
<accession>A0A285CMK4</accession>
<keyword evidence="7 9" id="KW-0720">Serine protease</keyword>
<dbReference type="Gene3D" id="3.40.50.200">
    <property type="entry name" value="Peptidase S8/S53 domain"/>
    <property type="match status" value="1"/>
</dbReference>
<proteinExistence type="inferred from homology"/>
<dbReference type="InterPro" id="IPR015500">
    <property type="entry name" value="Peptidase_S8_subtilisin-rel"/>
</dbReference>
<dbReference type="PROSITE" id="PS00138">
    <property type="entry name" value="SUBTILASE_SER"/>
    <property type="match status" value="1"/>
</dbReference>
<keyword evidence="15" id="KW-1185">Reference proteome</keyword>
<comment type="similarity">
    <text evidence="3 9 10">Belongs to the peptidase S8 family.</text>
</comment>
<dbReference type="InterPro" id="IPR036852">
    <property type="entry name" value="Peptidase_S8/S53_dom_sf"/>
</dbReference>
<dbReference type="Proteomes" id="UP000219546">
    <property type="component" value="Unassembled WGS sequence"/>
</dbReference>
<feature type="domain" description="Peptidase S8/S53" evidence="13">
    <location>
        <begin position="159"/>
        <end position="486"/>
    </location>
</feature>
<keyword evidence="6 9" id="KW-0378">Hydrolase</keyword>
<feature type="active site" description="Charge relay system" evidence="9">
    <location>
        <position position="438"/>
    </location>
</feature>
<organism evidence="14 15">
    <name type="scientific">Bacillus oleivorans</name>
    <dbReference type="NCBI Taxonomy" id="1448271"/>
    <lineage>
        <taxon>Bacteria</taxon>
        <taxon>Bacillati</taxon>
        <taxon>Bacillota</taxon>
        <taxon>Bacilli</taxon>
        <taxon>Bacillales</taxon>
        <taxon>Bacillaceae</taxon>
        <taxon>Bacillus</taxon>
    </lineage>
</organism>
<evidence type="ECO:0000256" key="6">
    <source>
        <dbReference type="ARBA" id="ARBA00022801"/>
    </source>
</evidence>
<dbReference type="PROSITE" id="PS51892">
    <property type="entry name" value="SUBTILASE"/>
    <property type="match status" value="1"/>
</dbReference>
<dbReference type="SUPFAM" id="SSF52743">
    <property type="entry name" value="Subtilisin-like"/>
    <property type="match status" value="1"/>
</dbReference>
<dbReference type="CDD" id="cd07482">
    <property type="entry name" value="Peptidases_S8_Lantibiotic_specific_protease"/>
    <property type="match status" value="1"/>
</dbReference>
<dbReference type="GO" id="GO:0004252">
    <property type="term" value="F:serine-type endopeptidase activity"/>
    <property type="evidence" value="ECO:0007669"/>
    <property type="project" value="UniProtKB-UniRule"/>
</dbReference>
<keyword evidence="12" id="KW-0732">Signal</keyword>
<reference evidence="14 15" key="1">
    <citation type="submission" date="2017-08" db="EMBL/GenBank/DDBJ databases">
        <authorList>
            <person name="de Groot N.N."/>
        </authorList>
    </citation>
    <scope>NUCLEOTIDE SEQUENCE [LARGE SCALE GENOMIC DNA]</scope>
    <source>
        <strain evidence="14 15">JC228</strain>
    </source>
</reference>
<evidence type="ECO:0000256" key="1">
    <source>
        <dbReference type="ARBA" id="ARBA00001913"/>
    </source>
</evidence>
<feature type="active site" description="Charge relay system" evidence="9">
    <location>
        <position position="167"/>
    </location>
</feature>
<keyword evidence="5 9" id="KW-0645">Protease</keyword>
<dbReference type="EMBL" id="OAOP01000002">
    <property type="protein sequence ID" value="SNX68772.1"/>
    <property type="molecule type" value="Genomic_DNA"/>
</dbReference>